<evidence type="ECO:0000313" key="2">
    <source>
        <dbReference type="EMBL" id="MBC4017051.1"/>
    </source>
</evidence>
<organism evidence="2 3">
    <name type="scientific">Siccirubricoccus deserti</name>
    <dbReference type="NCBI Taxonomy" id="2013562"/>
    <lineage>
        <taxon>Bacteria</taxon>
        <taxon>Pseudomonadati</taxon>
        <taxon>Pseudomonadota</taxon>
        <taxon>Alphaproteobacteria</taxon>
        <taxon>Acetobacterales</taxon>
        <taxon>Roseomonadaceae</taxon>
        <taxon>Siccirubricoccus</taxon>
    </lineage>
</organism>
<name>A0A9X0UEP7_9PROT</name>
<evidence type="ECO:0000259" key="1">
    <source>
        <dbReference type="Pfam" id="PF03330"/>
    </source>
</evidence>
<dbReference type="PANTHER" id="PTHR34183">
    <property type="entry name" value="ENDOLYTIC PEPTIDOGLYCAN TRANSGLYCOSYLASE RLPA"/>
    <property type="match status" value="1"/>
</dbReference>
<accession>A0A9X0UEP7</accession>
<proteinExistence type="predicted"/>
<feature type="domain" description="RlpA-like protein double-psi beta-barrel" evidence="1">
    <location>
        <begin position="7"/>
        <end position="70"/>
    </location>
</feature>
<dbReference type="InterPro" id="IPR009009">
    <property type="entry name" value="RlpA-like_DPBB"/>
</dbReference>
<dbReference type="CDD" id="cd22268">
    <property type="entry name" value="DPBB_RlpA-like"/>
    <property type="match status" value="1"/>
</dbReference>
<evidence type="ECO:0000313" key="3">
    <source>
        <dbReference type="Proteomes" id="UP000600101"/>
    </source>
</evidence>
<dbReference type="RefSeq" id="WP_186771818.1">
    <property type="nucleotide sequence ID" value="NZ_JACOMF010000022.1"/>
</dbReference>
<gene>
    <name evidence="2" type="ORF">H7965_17190</name>
</gene>
<dbReference type="AlphaFoldDB" id="A0A9X0UEP7"/>
<dbReference type="EMBL" id="JACOMF010000022">
    <property type="protein sequence ID" value="MBC4017051.1"/>
    <property type="molecule type" value="Genomic_DNA"/>
</dbReference>
<protein>
    <recommendedName>
        <fullName evidence="1">RlpA-like protein double-psi beta-barrel domain-containing protein</fullName>
    </recommendedName>
</protein>
<comment type="caution">
    <text evidence="2">The sequence shown here is derived from an EMBL/GenBank/DDBJ whole genome shotgun (WGS) entry which is preliminary data.</text>
</comment>
<dbReference type="Proteomes" id="UP000600101">
    <property type="component" value="Unassembled WGS sequence"/>
</dbReference>
<dbReference type="InterPro" id="IPR036908">
    <property type="entry name" value="RlpA-like_sf"/>
</dbReference>
<dbReference type="Gene3D" id="2.40.40.10">
    <property type="entry name" value="RlpA-like domain"/>
    <property type="match status" value="1"/>
</dbReference>
<keyword evidence="3" id="KW-1185">Reference proteome</keyword>
<dbReference type="Pfam" id="PF03330">
    <property type="entry name" value="DPBB_1"/>
    <property type="match status" value="1"/>
</dbReference>
<reference evidence="2" key="1">
    <citation type="submission" date="2020-08" db="EMBL/GenBank/DDBJ databases">
        <authorList>
            <person name="Hu Y."/>
            <person name="Nguyen S.V."/>
            <person name="Li F."/>
            <person name="Fanning S."/>
        </authorList>
    </citation>
    <scope>NUCLEOTIDE SEQUENCE</scope>
    <source>
        <strain evidence="2">SYSU D8009</strain>
    </source>
</reference>
<dbReference type="PANTHER" id="PTHR34183:SF8">
    <property type="entry name" value="ENDOLYTIC PEPTIDOGLYCAN TRANSGLYCOSYLASE RLPA-RELATED"/>
    <property type="match status" value="1"/>
</dbReference>
<sequence length="77" mass="8209">MADVGLFDPEASIVASRTLPLAATARVTNLRNGQVTLVRVCDRIPGTEGRILDVSPKVAEFLDIRQGGVFRACSPLS</sequence>